<keyword evidence="3" id="KW-0328">Glycosyltransferase</keyword>
<dbReference type="EMBL" id="CATNWA010014181">
    <property type="protein sequence ID" value="CAI9568580.1"/>
    <property type="molecule type" value="Genomic_DNA"/>
</dbReference>
<protein>
    <submittedName>
        <fullName evidence="9">Uncharacterized protein</fullName>
    </submittedName>
</protein>
<evidence type="ECO:0000256" key="3">
    <source>
        <dbReference type="ARBA" id="ARBA00022676"/>
    </source>
</evidence>
<dbReference type="PANTHER" id="PTHR31488">
    <property type="entry name" value="DPY-19-LIKE 1, LIKE (H. SAPIENS)"/>
    <property type="match status" value="1"/>
</dbReference>
<evidence type="ECO:0000256" key="1">
    <source>
        <dbReference type="ARBA" id="ARBA00004141"/>
    </source>
</evidence>
<comment type="similarity">
    <text evidence="2">Belongs to the dpy-19 family.</text>
</comment>
<gene>
    <name evidence="9" type="ORF">SPARVUS_LOCUS6764632</name>
</gene>
<dbReference type="Proteomes" id="UP001162483">
    <property type="component" value="Unassembled WGS sequence"/>
</dbReference>
<evidence type="ECO:0000313" key="10">
    <source>
        <dbReference type="Proteomes" id="UP001162483"/>
    </source>
</evidence>
<comment type="caution">
    <text evidence="9">The sequence shown here is derived from an EMBL/GenBank/DDBJ whole genome shotgun (WGS) entry which is preliminary data.</text>
</comment>
<evidence type="ECO:0000256" key="2">
    <source>
        <dbReference type="ARBA" id="ARBA00008744"/>
    </source>
</evidence>
<keyword evidence="4" id="KW-0808">Transferase</keyword>
<feature type="transmembrane region" description="Helical" evidence="8">
    <location>
        <begin position="7"/>
        <end position="25"/>
    </location>
</feature>
<proteinExistence type="inferred from homology"/>
<keyword evidence="6 8" id="KW-1133">Transmembrane helix</keyword>
<evidence type="ECO:0000256" key="8">
    <source>
        <dbReference type="SAM" id="Phobius"/>
    </source>
</evidence>
<keyword evidence="7 8" id="KW-0472">Membrane</keyword>
<evidence type="ECO:0000313" key="9">
    <source>
        <dbReference type="EMBL" id="CAI9568580.1"/>
    </source>
</evidence>
<feature type="non-terminal residue" evidence="9">
    <location>
        <position position="119"/>
    </location>
</feature>
<dbReference type="Pfam" id="PF10034">
    <property type="entry name" value="Dpy19"/>
    <property type="match status" value="1"/>
</dbReference>
<evidence type="ECO:0000256" key="7">
    <source>
        <dbReference type="ARBA" id="ARBA00023136"/>
    </source>
</evidence>
<feature type="transmembrane region" description="Helical" evidence="8">
    <location>
        <begin position="73"/>
        <end position="94"/>
    </location>
</feature>
<sequence length="119" mass="13893">MNKFVSWILQIWAWIFGTVILKALISRVLGVRDDAHIFNILKSKFTSYKDFDTLMYTCAPEFDFMEKETPWRYLKTLLLPVVLLVFIVICARTLKHMFYGSQSAIRRGENERGEHAVSG</sequence>
<reference evidence="9" key="1">
    <citation type="submission" date="2023-05" db="EMBL/GenBank/DDBJ databases">
        <authorList>
            <person name="Stuckert A."/>
        </authorList>
    </citation>
    <scope>NUCLEOTIDE SEQUENCE</scope>
</reference>
<accession>A0ABN9D7Q1</accession>
<keyword evidence="10" id="KW-1185">Reference proteome</keyword>
<dbReference type="PANTHER" id="PTHR31488:SF1">
    <property type="entry name" value="C-MANNOSYLTRANSFERASE DPY19L1"/>
    <property type="match status" value="1"/>
</dbReference>
<name>A0ABN9D7Q1_9NEOB</name>
<keyword evidence="5 8" id="KW-0812">Transmembrane</keyword>
<evidence type="ECO:0000256" key="6">
    <source>
        <dbReference type="ARBA" id="ARBA00022989"/>
    </source>
</evidence>
<evidence type="ECO:0000256" key="5">
    <source>
        <dbReference type="ARBA" id="ARBA00022692"/>
    </source>
</evidence>
<dbReference type="InterPro" id="IPR018732">
    <property type="entry name" value="Dpy-19/Dpy-19-like"/>
</dbReference>
<evidence type="ECO:0000256" key="4">
    <source>
        <dbReference type="ARBA" id="ARBA00022679"/>
    </source>
</evidence>
<comment type="subcellular location">
    <subcellularLocation>
        <location evidence="1">Membrane</location>
        <topology evidence="1">Multi-pass membrane protein</topology>
    </subcellularLocation>
</comment>
<organism evidence="9 10">
    <name type="scientific">Staurois parvus</name>
    <dbReference type="NCBI Taxonomy" id="386267"/>
    <lineage>
        <taxon>Eukaryota</taxon>
        <taxon>Metazoa</taxon>
        <taxon>Chordata</taxon>
        <taxon>Craniata</taxon>
        <taxon>Vertebrata</taxon>
        <taxon>Euteleostomi</taxon>
        <taxon>Amphibia</taxon>
        <taxon>Batrachia</taxon>
        <taxon>Anura</taxon>
        <taxon>Neobatrachia</taxon>
        <taxon>Ranoidea</taxon>
        <taxon>Ranidae</taxon>
        <taxon>Staurois</taxon>
    </lineage>
</organism>